<sequence>MVVGEHSAHLVELADHRLALEAPAPGGVPGTEHLHGALEFLDLLRPDGGGLVAVEAGRLGVQGVVEAGCVGGQGRIGVQPVVHGAAECGAGGERGTRAHQAASVEHEVHSREFGEDLGCPLGRPRHSVGMFRTPAARPFPRTPVPDQTEILDGHDTAETLGEQGRQHPRYGIARDLSHVDPAPHPGGVGRQLGVAHGRRLPVDQPREFALGPAGQAEQVREPGVGLSAHVKPPGSRLS</sequence>
<proteinExistence type="predicted"/>
<protein>
    <submittedName>
        <fullName evidence="2">Uncharacterized protein</fullName>
    </submittedName>
</protein>
<dbReference type="EMBL" id="AP035768">
    <property type="protein sequence ID" value="BFO17590.1"/>
    <property type="molecule type" value="Genomic_DNA"/>
</dbReference>
<evidence type="ECO:0000313" key="2">
    <source>
        <dbReference type="EMBL" id="BFO17590.1"/>
    </source>
</evidence>
<evidence type="ECO:0000256" key="1">
    <source>
        <dbReference type="SAM" id="MobiDB-lite"/>
    </source>
</evidence>
<gene>
    <name evidence="2" type="ORF">SHKM778_39780</name>
</gene>
<reference evidence="2" key="2">
    <citation type="submission" date="2024-07" db="EMBL/GenBank/DDBJ databases">
        <title>Streptomyces haneummycinica sp. nov., a new antibiotic-producing actinobacterium isolated from marine sediment.</title>
        <authorList>
            <person name="Uemura M."/>
            <person name="Hamada M."/>
            <person name="Hirano S."/>
            <person name="Kobayashi K."/>
            <person name="Ohshiro T."/>
            <person name="Kobayashi T."/>
            <person name="Terahara T."/>
        </authorList>
    </citation>
    <scope>NUCLEOTIDE SEQUENCE</scope>
    <source>
        <strain evidence="2">KM77-8</strain>
    </source>
</reference>
<accession>A0AAT9HJA7</accession>
<feature type="region of interest" description="Disordered" evidence="1">
    <location>
        <begin position="211"/>
        <end position="238"/>
    </location>
</feature>
<name>A0AAT9HJA7_9ACTN</name>
<organism evidence="2">
    <name type="scientific">Streptomyces haneummycinicus</name>
    <dbReference type="NCBI Taxonomy" id="3074435"/>
    <lineage>
        <taxon>Bacteria</taxon>
        <taxon>Bacillati</taxon>
        <taxon>Actinomycetota</taxon>
        <taxon>Actinomycetes</taxon>
        <taxon>Kitasatosporales</taxon>
        <taxon>Streptomycetaceae</taxon>
        <taxon>Streptomyces</taxon>
    </lineage>
</organism>
<reference evidence="2" key="1">
    <citation type="submission" date="2024-06" db="EMBL/GenBank/DDBJ databases">
        <authorList>
            <consortium name="consrtm"/>
            <person name="Uemura M."/>
            <person name="Terahara T."/>
        </authorList>
    </citation>
    <scope>NUCLEOTIDE SEQUENCE</scope>
    <source>
        <strain evidence="2">KM77-8</strain>
    </source>
</reference>
<dbReference type="AlphaFoldDB" id="A0AAT9HJA7"/>